<keyword evidence="2" id="KW-1185">Reference proteome</keyword>
<name>G9E6B1_MPSP1</name>
<evidence type="ECO:0000313" key="1">
    <source>
        <dbReference type="EMBL" id="AET84938.1"/>
    </source>
</evidence>
<organismHost>
    <name type="scientific">Micromonas pusilla</name>
    <name type="common">Picoplanktonic green alga</name>
    <name type="synonym">Chromulina pusilla</name>
    <dbReference type="NCBI Taxonomy" id="38833"/>
</organismHost>
<accession>G9E6B1</accession>
<reference evidence="1 2" key="1">
    <citation type="submission" date="2010-12" db="EMBL/GenBank/DDBJ databases">
        <title>The Genome Sequence of Micromonas pusilla virus SP1.</title>
        <authorList>
            <consortium name="The Broad Institute Genome Sequencing Platform"/>
            <person name="Henn M.R."/>
            <person name="Suttle C."/>
            <person name="Winget D."/>
            <person name="Chan A."/>
            <person name="Levin J."/>
            <person name="Malboeuf C."/>
            <person name="Casali M."/>
            <person name="Russ C."/>
            <person name="Lennon N."/>
            <person name="Chapman S.B."/>
            <person name="Erlich R."/>
            <person name="Young S.K."/>
            <person name="Yandava C."/>
            <person name="Zeng Q."/>
            <person name="Alvarado L."/>
            <person name="Anderson S."/>
            <person name="Berlin A."/>
            <person name="Chen Z."/>
            <person name="Freedman E."/>
            <person name="Gellesch M."/>
            <person name="Goldberg J."/>
            <person name="Green L."/>
            <person name="Griggs A."/>
            <person name="Gujja S."/>
            <person name="Heilman E.R."/>
            <person name="Heiman D."/>
            <person name="Hollinger A."/>
            <person name="Howarth C."/>
            <person name="Larson L."/>
            <person name="Mehta T."/>
            <person name="Pearson M."/>
            <person name="Roberts A."/>
            <person name="Ryan E."/>
            <person name="Saif S."/>
            <person name="Shea T."/>
            <person name="Shenoy N."/>
            <person name="Sisk P."/>
            <person name="Stolte C."/>
            <person name="Sykes S."/>
            <person name="White J."/>
            <person name="Haas B."/>
            <person name="Nusbaum C."/>
            <person name="Birren B."/>
        </authorList>
    </citation>
    <scope>NUCLEOTIDE SEQUENCE [LARGE SCALE GENOMIC DNA]</scope>
    <source>
        <strain evidence="1 2">SP1</strain>
    </source>
</reference>
<organism evidence="1 2">
    <name type="scientific">Micromonas pusilla virus SP1</name>
    <name type="common">MpV-SP1</name>
    <dbReference type="NCBI Taxonomy" id="373996"/>
    <lineage>
        <taxon>Viruses</taxon>
        <taxon>Varidnaviria</taxon>
        <taxon>Bamfordvirae</taxon>
        <taxon>Nucleocytoviricota</taxon>
        <taxon>Megaviricetes</taxon>
        <taxon>Algavirales</taxon>
        <taxon>Phycodnaviridae</taxon>
        <taxon>Prasinovirus</taxon>
        <taxon>Prasinovirus micromonas</taxon>
    </lineage>
</organism>
<gene>
    <name evidence="1" type="ORF">MPXG_00140</name>
</gene>
<sequence>MSVTITDIKKNFLRKISGGIHTLMASSYLSDEIGLQPFGIVEEFISKRLLVYDTNAVGAPRHWFSDYKFDLELDTMSDNELSEFFLYLDNVDITIKRVFSEAYLSYDDMNDDEYDYAKLIENNYITTFKQFLSIKN</sequence>
<proteinExistence type="predicted"/>
<protein>
    <submittedName>
        <fullName evidence="1">Uncharacterized protein</fullName>
    </submittedName>
</protein>
<dbReference type="Proteomes" id="UP000232710">
    <property type="component" value="Segment"/>
</dbReference>
<dbReference type="EMBL" id="JF974320">
    <property type="protein sequence ID" value="AET84938.1"/>
    <property type="molecule type" value="Genomic_DNA"/>
</dbReference>
<evidence type="ECO:0000313" key="2">
    <source>
        <dbReference type="Proteomes" id="UP000232710"/>
    </source>
</evidence>